<dbReference type="CDD" id="cd04077">
    <property type="entry name" value="Peptidases_S8_PCSK9_ProteinaseK_like"/>
    <property type="match status" value="1"/>
</dbReference>
<reference evidence="9 10" key="1">
    <citation type="journal article" date="2012" name="Genome Biol.">
        <title>The genome of the polar eukaryotic microalga coccomyxa subellipsoidea reveals traits of cold adaptation.</title>
        <authorList>
            <person name="Blanc G."/>
            <person name="Agarkova I."/>
            <person name="Grimwood J."/>
            <person name="Kuo A."/>
            <person name="Brueggeman A."/>
            <person name="Dunigan D."/>
            <person name="Gurnon J."/>
            <person name="Ladunga I."/>
            <person name="Lindquist E."/>
            <person name="Lucas S."/>
            <person name="Pangilinan J."/>
            <person name="Proschold T."/>
            <person name="Salamov A."/>
            <person name="Schmutz J."/>
            <person name="Weeks D."/>
            <person name="Yamada T."/>
            <person name="Claverie J.M."/>
            <person name="Grigoriev I."/>
            <person name="Van Etten J."/>
            <person name="Lomsadze A."/>
            <person name="Borodovsky M."/>
        </authorList>
    </citation>
    <scope>NUCLEOTIDE SEQUENCE [LARGE SCALE GENOMIC DNA]</scope>
    <source>
        <strain evidence="9 10">C-169</strain>
    </source>
</reference>
<dbReference type="RefSeq" id="XP_005645472.1">
    <property type="nucleotide sequence ID" value="XM_005645415.1"/>
</dbReference>
<dbReference type="EMBL" id="AGSI01000014">
    <property type="protein sequence ID" value="EIE20928.1"/>
    <property type="molecule type" value="Genomic_DNA"/>
</dbReference>
<evidence type="ECO:0000256" key="2">
    <source>
        <dbReference type="ARBA" id="ARBA00022670"/>
    </source>
</evidence>
<evidence type="ECO:0000259" key="8">
    <source>
        <dbReference type="Pfam" id="PF05922"/>
    </source>
</evidence>
<sequence>MAHLTARFLVEVVKTDSIDTLCAQLQDEGTSCMHKYYRVFTGFAAKLSAGQQQTLGQNPSVKALHPDVPVSTQQIPTLQKQKNAPWHLDRIDQQNLPLDGLYDYTLDGSGINVYVLDTGIRKDHVEFQYNAANKALGLTGSRAVHGHSVYSDDNSDDCFGHGTHVAGIVGGLTFGVAKNATLHAVRCISCDGSGQASAVVAALDWLAANVRLPAVASMSLGAGQPDSVLDAATSTILSMGVTVVTAAGNYNNDACGISPAKVPGAITVAATDSADARWDYSNYGSCVDVYAPGVQVRSAMFYTKTANITASGTSMACPVVSGISALYLQANPAAVPAEARPHPITVQAFIRGNAVASVVQDALEGTGTPNLLVQTDLTQVPTITIAPDPLPPAVLYEGSFAATLNQTLTLGNAANTTVNYTVTVTPLGVIGGWLSAVPAAGYVLPNSSSGILLAYDVSQNEFQGKYQAEVLLTTTARPVAKVLTATAYVFCADLQSVPAGGAHSVSFINFALVQDTRPATSDWPSIAPEGPHVYARIAIRRAPFIPPASVLAGALRRKKD</sequence>
<name>I0YRA9_COCSC</name>
<organism evidence="9 10">
    <name type="scientific">Coccomyxa subellipsoidea (strain C-169)</name>
    <name type="common">Green microalga</name>
    <dbReference type="NCBI Taxonomy" id="574566"/>
    <lineage>
        <taxon>Eukaryota</taxon>
        <taxon>Viridiplantae</taxon>
        <taxon>Chlorophyta</taxon>
        <taxon>core chlorophytes</taxon>
        <taxon>Trebouxiophyceae</taxon>
        <taxon>Trebouxiophyceae incertae sedis</taxon>
        <taxon>Coccomyxaceae</taxon>
        <taxon>Coccomyxa</taxon>
        <taxon>Coccomyxa subellipsoidea</taxon>
    </lineage>
</organism>
<evidence type="ECO:0000256" key="4">
    <source>
        <dbReference type="ARBA" id="ARBA00022825"/>
    </source>
</evidence>
<evidence type="ECO:0000259" key="7">
    <source>
        <dbReference type="Pfam" id="PF00082"/>
    </source>
</evidence>
<dbReference type="AlphaFoldDB" id="I0YRA9"/>
<evidence type="ECO:0000256" key="1">
    <source>
        <dbReference type="ARBA" id="ARBA00011073"/>
    </source>
</evidence>
<dbReference type="PROSITE" id="PS00138">
    <property type="entry name" value="SUBTILASE_SER"/>
    <property type="match status" value="1"/>
</dbReference>
<evidence type="ECO:0000256" key="3">
    <source>
        <dbReference type="ARBA" id="ARBA00022801"/>
    </source>
</evidence>
<evidence type="ECO:0000256" key="6">
    <source>
        <dbReference type="RuleBase" id="RU003355"/>
    </source>
</evidence>
<proteinExistence type="inferred from homology"/>
<dbReference type="InterPro" id="IPR023828">
    <property type="entry name" value="Peptidase_S8_Ser-AS"/>
</dbReference>
<dbReference type="KEGG" id="csl:COCSUDRAFT_67309"/>
<dbReference type="InterPro" id="IPR015500">
    <property type="entry name" value="Peptidase_S8_subtilisin-rel"/>
</dbReference>
<dbReference type="InterPro" id="IPR010259">
    <property type="entry name" value="S8pro/Inhibitor_I9"/>
</dbReference>
<feature type="active site" description="Charge relay system" evidence="5">
    <location>
        <position position="117"/>
    </location>
</feature>
<feature type="active site" description="Charge relay system" evidence="5">
    <location>
        <position position="314"/>
    </location>
</feature>
<feature type="domain" description="Peptidase S8/S53" evidence="7">
    <location>
        <begin position="108"/>
        <end position="354"/>
    </location>
</feature>
<keyword evidence="3 5" id="KW-0378">Hydrolase</keyword>
<dbReference type="InterPro" id="IPR022398">
    <property type="entry name" value="Peptidase_S8_His-AS"/>
</dbReference>
<evidence type="ECO:0000313" key="9">
    <source>
        <dbReference type="EMBL" id="EIE20928.1"/>
    </source>
</evidence>
<dbReference type="OrthoDB" id="206201at2759"/>
<protein>
    <submittedName>
        <fullName evidence="9">Subtilisin-like protein</fullName>
    </submittedName>
</protein>
<dbReference type="Pfam" id="PF00082">
    <property type="entry name" value="Peptidase_S8"/>
    <property type="match status" value="1"/>
</dbReference>
<feature type="domain" description="Inhibitor I9" evidence="8">
    <location>
        <begin position="26"/>
        <end position="72"/>
    </location>
</feature>
<dbReference type="PROSITE" id="PS00137">
    <property type="entry name" value="SUBTILASE_HIS"/>
    <property type="match status" value="1"/>
</dbReference>
<dbReference type="InterPro" id="IPR050131">
    <property type="entry name" value="Peptidase_S8_subtilisin-like"/>
</dbReference>
<evidence type="ECO:0000313" key="10">
    <source>
        <dbReference type="Proteomes" id="UP000007264"/>
    </source>
</evidence>
<dbReference type="InterPro" id="IPR000209">
    <property type="entry name" value="Peptidase_S8/S53_dom"/>
</dbReference>
<dbReference type="InterPro" id="IPR034193">
    <property type="entry name" value="PCSK9_ProteinaseK-like"/>
</dbReference>
<dbReference type="Gene3D" id="3.40.50.200">
    <property type="entry name" value="Peptidase S8/S53 domain"/>
    <property type="match status" value="1"/>
</dbReference>
<gene>
    <name evidence="9" type="ORF">COCSUDRAFT_67309</name>
</gene>
<dbReference type="PRINTS" id="PR00723">
    <property type="entry name" value="SUBTILISIN"/>
</dbReference>
<dbReference type="PROSITE" id="PS51892">
    <property type="entry name" value="SUBTILASE"/>
    <property type="match status" value="1"/>
</dbReference>
<dbReference type="GO" id="GO:0005615">
    <property type="term" value="C:extracellular space"/>
    <property type="evidence" value="ECO:0007669"/>
    <property type="project" value="TreeGrafter"/>
</dbReference>
<dbReference type="InterPro" id="IPR023827">
    <property type="entry name" value="Peptidase_S8_Asp-AS"/>
</dbReference>
<comment type="caution">
    <text evidence="9">The sequence shown here is derived from an EMBL/GenBank/DDBJ whole genome shotgun (WGS) entry which is preliminary data.</text>
</comment>
<dbReference type="PROSITE" id="PS00136">
    <property type="entry name" value="SUBTILASE_ASP"/>
    <property type="match status" value="1"/>
</dbReference>
<dbReference type="PANTHER" id="PTHR43806:SF11">
    <property type="entry name" value="CEREVISIN-RELATED"/>
    <property type="match status" value="1"/>
</dbReference>
<keyword evidence="10" id="KW-1185">Reference proteome</keyword>
<dbReference type="GeneID" id="17038907"/>
<dbReference type="PANTHER" id="PTHR43806">
    <property type="entry name" value="PEPTIDASE S8"/>
    <property type="match status" value="1"/>
</dbReference>
<dbReference type="MEROPS" id="S08.021"/>
<dbReference type="FunFam" id="3.40.50.200:FF:000014">
    <property type="entry name" value="Proteinase K"/>
    <property type="match status" value="1"/>
</dbReference>
<evidence type="ECO:0000256" key="5">
    <source>
        <dbReference type="PROSITE-ProRule" id="PRU01240"/>
    </source>
</evidence>
<dbReference type="GO" id="GO:0004252">
    <property type="term" value="F:serine-type endopeptidase activity"/>
    <property type="evidence" value="ECO:0007669"/>
    <property type="project" value="UniProtKB-UniRule"/>
</dbReference>
<feature type="active site" description="Charge relay system" evidence="5">
    <location>
        <position position="161"/>
    </location>
</feature>
<dbReference type="GO" id="GO:0006508">
    <property type="term" value="P:proteolysis"/>
    <property type="evidence" value="ECO:0007669"/>
    <property type="project" value="UniProtKB-KW"/>
</dbReference>
<dbReference type="InterPro" id="IPR036852">
    <property type="entry name" value="Peptidase_S8/S53_dom_sf"/>
</dbReference>
<dbReference type="eggNOG" id="KOG1153">
    <property type="taxonomic scope" value="Eukaryota"/>
</dbReference>
<dbReference type="SUPFAM" id="SSF52743">
    <property type="entry name" value="Subtilisin-like"/>
    <property type="match status" value="1"/>
</dbReference>
<comment type="similarity">
    <text evidence="1 5 6">Belongs to the peptidase S8 family.</text>
</comment>
<dbReference type="Proteomes" id="UP000007264">
    <property type="component" value="Unassembled WGS sequence"/>
</dbReference>
<accession>I0YRA9</accession>
<dbReference type="Pfam" id="PF05922">
    <property type="entry name" value="Inhibitor_I9"/>
    <property type="match status" value="1"/>
</dbReference>
<keyword evidence="4 5" id="KW-0720">Serine protease</keyword>
<dbReference type="InterPro" id="IPR037045">
    <property type="entry name" value="S8pro/Inhibitor_I9_sf"/>
</dbReference>
<dbReference type="Gene3D" id="3.30.70.80">
    <property type="entry name" value="Peptidase S8 propeptide/proteinase inhibitor I9"/>
    <property type="match status" value="1"/>
</dbReference>
<keyword evidence="2 5" id="KW-0645">Protease</keyword>